<dbReference type="PROSITE" id="PS51123">
    <property type="entry name" value="OMPA_2"/>
    <property type="match status" value="1"/>
</dbReference>
<gene>
    <name evidence="10" type="ORF">Q8W34_06595</name>
</gene>
<evidence type="ECO:0000256" key="3">
    <source>
        <dbReference type="ARBA" id="ARBA00022475"/>
    </source>
</evidence>
<dbReference type="InterPro" id="IPR006665">
    <property type="entry name" value="OmpA-like"/>
</dbReference>
<accession>A0ABT9FBY2</accession>
<keyword evidence="5" id="KW-1133">Transmembrane helix</keyword>
<protein>
    <submittedName>
        <fullName evidence="10">Flagellar motor protein MotB</fullName>
    </submittedName>
</protein>
<keyword evidence="11" id="KW-1185">Reference proteome</keyword>
<dbReference type="InterPro" id="IPR036737">
    <property type="entry name" value="OmpA-like_sf"/>
</dbReference>
<dbReference type="Pfam" id="PF00691">
    <property type="entry name" value="OmpA"/>
    <property type="match status" value="1"/>
</dbReference>
<dbReference type="InterPro" id="IPR050330">
    <property type="entry name" value="Bact_OuterMem_StrucFunc"/>
</dbReference>
<dbReference type="Pfam" id="PF13677">
    <property type="entry name" value="MotB_plug"/>
    <property type="match status" value="1"/>
</dbReference>
<evidence type="ECO:0000313" key="10">
    <source>
        <dbReference type="EMBL" id="MDP2564295.1"/>
    </source>
</evidence>
<comment type="caution">
    <text evidence="10">The sequence shown here is derived from an EMBL/GenBank/DDBJ whole genome shotgun (WGS) entry which is preliminary data.</text>
</comment>
<keyword evidence="10" id="KW-0282">Flagellum</keyword>
<keyword evidence="3" id="KW-1003">Cell membrane</keyword>
<keyword evidence="4" id="KW-0812">Transmembrane</keyword>
<keyword evidence="10" id="KW-0966">Cell projection</keyword>
<evidence type="ECO:0000256" key="8">
    <source>
        <dbReference type="SAM" id="MobiDB-lite"/>
    </source>
</evidence>
<reference evidence="10" key="1">
    <citation type="submission" date="2023-07" db="EMBL/GenBank/DDBJ databases">
        <title>Genome content predicts the carbon catabolic preferences of heterotrophic bacteria.</title>
        <authorList>
            <person name="Gralka M."/>
        </authorList>
    </citation>
    <scope>NUCLEOTIDE SEQUENCE</scope>
    <source>
        <strain evidence="10">4G09</strain>
    </source>
</reference>
<evidence type="ECO:0000256" key="6">
    <source>
        <dbReference type="ARBA" id="ARBA00023136"/>
    </source>
</evidence>
<evidence type="ECO:0000256" key="1">
    <source>
        <dbReference type="ARBA" id="ARBA00004162"/>
    </source>
</evidence>
<dbReference type="EMBL" id="JAUYVT010000004">
    <property type="protein sequence ID" value="MDP2564295.1"/>
    <property type="molecule type" value="Genomic_DNA"/>
</dbReference>
<keyword evidence="10" id="KW-0969">Cilium</keyword>
<evidence type="ECO:0000256" key="2">
    <source>
        <dbReference type="ARBA" id="ARBA00008914"/>
    </source>
</evidence>
<sequence length="279" mass="30490">MNDDENEKISQVVVINNRGGGGGAHHSSGWKVALADIMCSLFASFFVLWLIASTDPAVKAEIASFFKHPSNVPRELGAHDSKSAKQVDGTAASLINRSGGRNQSKDKNKHNGKADPAKHKPLAEILEELKRKVKASLGDNATVTFVDNEIIITIKGDTLYKPGQYQASAKDEEIIMDLADVLVDTDQIIRIEGHTDDTPTNSNILETNYELSSVRAARIAWIFNIVGIEGKRIVPTGLGQNFPIADNNNAKGRSKNRRVEIRISDITVFDEATKKAIFN</sequence>
<evidence type="ECO:0000256" key="7">
    <source>
        <dbReference type="PROSITE-ProRule" id="PRU00473"/>
    </source>
</evidence>
<feature type="region of interest" description="Disordered" evidence="8">
    <location>
        <begin position="94"/>
        <end position="117"/>
    </location>
</feature>
<keyword evidence="6 7" id="KW-0472">Membrane</keyword>
<evidence type="ECO:0000259" key="9">
    <source>
        <dbReference type="PROSITE" id="PS51123"/>
    </source>
</evidence>
<proteinExistence type="inferred from homology"/>
<dbReference type="RefSeq" id="WP_305471576.1">
    <property type="nucleotide sequence ID" value="NZ_JAUYVT010000004.1"/>
</dbReference>
<dbReference type="Gene3D" id="3.30.1330.60">
    <property type="entry name" value="OmpA-like domain"/>
    <property type="match status" value="1"/>
</dbReference>
<feature type="domain" description="OmpA-like" evidence="9">
    <location>
        <begin position="147"/>
        <end position="267"/>
    </location>
</feature>
<evidence type="ECO:0000313" key="11">
    <source>
        <dbReference type="Proteomes" id="UP001177212"/>
    </source>
</evidence>
<name>A0ABT9FBY2_9GAMM</name>
<dbReference type="InterPro" id="IPR025713">
    <property type="entry name" value="MotB-like_N_dom"/>
</dbReference>
<evidence type="ECO:0000256" key="4">
    <source>
        <dbReference type="ARBA" id="ARBA00022692"/>
    </source>
</evidence>
<dbReference type="Proteomes" id="UP001177212">
    <property type="component" value="Unassembled WGS sequence"/>
</dbReference>
<organism evidence="10 11">
    <name type="scientific">Pseudoalteromonas marina</name>
    <dbReference type="NCBI Taxonomy" id="267375"/>
    <lineage>
        <taxon>Bacteria</taxon>
        <taxon>Pseudomonadati</taxon>
        <taxon>Pseudomonadota</taxon>
        <taxon>Gammaproteobacteria</taxon>
        <taxon>Alteromonadales</taxon>
        <taxon>Pseudoalteromonadaceae</taxon>
        <taxon>Pseudoalteromonas</taxon>
    </lineage>
</organism>
<comment type="similarity">
    <text evidence="2">Belongs to the MotB family.</text>
</comment>
<evidence type="ECO:0000256" key="5">
    <source>
        <dbReference type="ARBA" id="ARBA00022989"/>
    </source>
</evidence>
<dbReference type="CDD" id="cd07185">
    <property type="entry name" value="OmpA_C-like"/>
    <property type="match status" value="1"/>
</dbReference>
<dbReference type="SUPFAM" id="SSF103088">
    <property type="entry name" value="OmpA-like"/>
    <property type="match status" value="1"/>
</dbReference>
<comment type="subcellular location">
    <subcellularLocation>
        <location evidence="1">Cell membrane</location>
        <topology evidence="1">Single-pass membrane protein</topology>
    </subcellularLocation>
</comment>
<dbReference type="PANTHER" id="PTHR30329">
    <property type="entry name" value="STATOR ELEMENT OF FLAGELLAR MOTOR COMPLEX"/>
    <property type="match status" value="1"/>
</dbReference>
<dbReference type="PANTHER" id="PTHR30329:SF21">
    <property type="entry name" value="LIPOPROTEIN YIAD-RELATED"/>
    <property type="match status" value="1"/>
</dbReference>